<feature type="transmembrane region" description="Helical" evidence="7">
    <location>
        <begin position="83"/>
        <end position="107"/>
    </location>
</feature>
<dbReference type="PANTHER" id="PTHR30450">
    <property type="entry name" value="ABC TRANSPORTER PERMEASE"/>
    <property type="match status" value="1"/>
</dbReference>
<dbReference type="AlphaFoldDB" id="A0A191WE73"/>
<dbReference type="SUPFAM" id="SSF161098">
    <property type="entry name" value="MetI-like"/>
    <property type="match status" value="1"/>
</dbReference>
<feature type="transmembrane region" description="Helical" evidence="7">
    <location>
        <begin position="189"/>
        <end position="213"/>
    </location>
</feature>
<keyword evidence="4 7" id="KW-0812">Transmembrane</keyword>
<sequence length="219" mass="23361">MDRLFELGPEFWTAAGETLYMVAFTLLIGGAIGLVLGIVLYATRAGGLLASRAVFTVLNLVINFFRPIPFIIFIAVAQPFARLVIGTGIGNDALIFTLSIASSFAIARIVEQNLVTVSPGVVEAAKAMGAGPFRILRTVVIPEALGPLILGYTFVLVAIVDMTAVAGYIGGGGLGNFALVYGYRQFEPAATWAAVLLIILLVQVVQFLGNWLARKVMRR</sequence>
<reference evidence="9 10" key="1">
    <citation type="journal article" date="2016" name="Int. J. Syst. Evol. Microbiol.">
        <title>Agromyces aureus sp. nov., isolated from the rhizosphere of Salix caprea L. grown in a heavy-metal-contaminated soil.</title>
        <authorList>
            <person name="Corretto E."/>
            <person name="Antonielli L."/>
            <person name="Sessitsch A."/>
            <person name="Compant S."/>
            <person name="Gorfer M."/>
            <person name="Kuffner M."/>
            <person name="Brader G."/>
        </authorList>
    </citation>
    <scope>NUCLEOTIDE SEQUENCE [LARGE SCALE GENOMIC DNA]</scope>
    <source>
        <strain evidence="9 10">AR33</strain>
    </source>
</reference>
<keyword evidence="9" id="KW-0547">Nucleotide-binding</keyword>
<feature type="transmembrane region" description="Helical" evidence="7">
    <location>
        <begin position="20"/>
        <end position="42"/>
    </location>
</feature>
<evidence type="ECO:0000256" key="3">
    <source>
        <dbReference type="ARBA" id="ARBA00022475"/>
    </source>
</evidence>
<proteinExistence type="inferred from homology"/>
<dbReference type="STRING" id="453304.ATC03_06765"/>
<dbReference type="InterPro" id="IPR035906">
    <property type="entry name" value="MetI-like_sf"/>
</dbReference>
<name>A0A191WE73_9MICO</name>
<dbReference type="PROSITE" id="PS50928">
    <property type="entry name" value="ABC_TM1"/>
    <property type="match status" value="1"/>
</dbReference>
<dbReference type="EMBL" id="CP013979">
    <property type="protein sequence ID" value="ANJ26469.1"/>
    <property type="molecule type" value="Genomic_DNA"/>
</dbReference>
<comment type="similarity">
    <text evidence="7">Belongs to the binding-protein-dependent transport system permease family.</text>
</comment>
<protein>
    <submittedName>
        <fullName evidence="9">Methionine ABC transporter ATP-binding protein</fullName>
    </submittedName>
</protein>
<keyword evidence="10" id="KW-1185">Reference proteome</keyword>
<evidence type="ECO:0000256" key="1">
    <source>
        <dbReference type="ARBA" id="ARBA00004651"/>
    </source>
</evidence>
<evidence type="ECO:0000313" key="9">
    <source>
        <dbReference type="EMBL" id="ANJ26469.1"/>
    </source>
</evidence>
<dbReference type="KEGG" id="agy:ATC03_06765"/>
<dbReference type="Pfam" id="PF00528">
    <property type="entry name" value="BPD_transp_1"/>
    <property type="match status" value="1"/>
</dbReference>
<evidence type="ECO:0000313" key="10">
    <source>
        <dbReference type="Proteomes" id="UP000078437"/>
    </source>
</evidence>
<dbReference type="CDD" id="cd06261">
    <property type="entry name" value="TM_PBP2"/>
    <property type="match status" value="1"/>
</dbReference>
<dbReference type="OrthoDB" id="9793490at2"/>
<dbReference type="InterPro" id="IPR000515">
    <property type="entry name" value="MetI-like"/>
</dbReference>
<dbReference type="GO" id="GO:0048473">
    <property type="term" value="P:D-methionine transmembrane transport"/>
    <property type="evidence" value="ECO:0007669"/>
    <property type="project" value="TreeGrafter"/>
</dbReference>
<evidence type="ECO:0000256" key="6">
    <source>
        <dbReference type="ARBA" id="ARBA00023136"/>
    </source>
</evidence>
<keyword evidence="2 7" id="KW-0813">Transport</keyword>
<dbReference type="Proteomes" id="UP000078437">
    <property type="component" value="Chromosome"/>
</dbReference>
<keyword evidence="3" id="KW-1003">Cell membrane</keyword>
<accession>A0A191WE73</accession>
<feature type="domain" description="ABC transmembrane type-1" evidence="8">
    <location>
        <begin position="15"/>
        <end position="209"/>
    </location>
</feature>
<evidence type="ECO:0000259" key="8">
    <source>
        <dbReference type="PROSITE" id="PS50928"/>
    </source>
</evidence>
<dbReference type="InterPro" id="IPR051322">
    <property type="entry name" value="AA_ABC_Transporter_Permease"/>
</dbReference>
<evidence type="ECO:0000256" key="7">
    <source>
        <dbReference type="RuleBase" id="RU363032"/>
    </source>
</evidence>
<evidence type="ECO:0000256" key="5">
    <source>
        <dbReference type="ARBA" id="ARBA00022989"/>
    </source>
</evidence>
<reference evidence="10" key="2">
    <citation type="submission" date="2016-01" db="EMBL/GenBank/DDBJ databases">
        <title>Complete genome sequence of Agromyces aureus AR33T and comparison with related organisms.</title>
        <authorList>
            <person name="Corretto E."/>
            <person name="Antonielli L."/>
            <person name="Sessitsch A."/>
            <person name="Brader G."/>
        </authorList>
    </citation>
    <scope>NUCLEOTIDE SEQUENCE [LARGE SCALE GENOMIC DNA]</scope>
    <source>
        <strain evidence="10">AR33</strain>
    </source>
</reference>
<keyword evidence="5 7" id="KW-1133">Transmembrane helix</keyword>
<dbReference type="RefSeq" id="WP_067874725.1">
    <property type="nucleotide sequence ID" value="NZ_CP013979.1"/>
</dbReference>
<comment type="subcellular location">
    <subcellularLocation>
        <location evidence="1 7">Cell membrane</location>
        <topology evidence="1 7">Multi-pass membrane protein</topology>
    </subcellularLocation>
</comment>
<feature type="transmembrane region" description="Helical" evidence="7">
    <location>
        <begin position="144"/>
        <end position="169"/>
    </location>
</feature>
<dbReference type="PANTHER" id="PTHR30450:SF14">
    <property type="entry name" value="TRANSPORTER, PERMEASE PROTEIN, PUTATIVE-RELATED"/>
    <property type="match status" value="1"/>
</dbReference>
<gene>
    <name evidence="9" type="ORF">ATC03_06765</name>
</gene>
<dbReference type="GO" id="GO:0005524">
    <property type="term" value="F:ATP binding"/>
    <property type="evidence" value="ECO:0007669"/>
    <property type="project" value="UniProtKB-KW"/>
</dbReference>
<keyword evidence="9" id="KW-0067">ATP-binding</keyword>
<evidence type="ECO:0000256" key="2">
    <source>
        <dbReference type="ARBA" id="ARBA00022448"/>
    </source>
</evidence>
<dbReference type="Gene3D" id="1.10.3720.10">
    <property type="entry name" value="MetI-like"/>
    <property type="match status" value="1"/>
</dbReference>
<dbReference type="GO" id="GO:0005886">
    <property type="term" value="C:plasma membrane"/>
    <property type="evidence" value="ECO:0007669"/>
    <property type="project" value="UniProtKB-SubCell"/>
</dbReference>
<keyword evidence="6 7" id="KW-0472">Membrane</keyword>
<feature type="transmembrane region" description="Helical" evidence="7">
    <location>
        <begin position="54"/>
        <end position="77"/>
    </location>
</feature>
<organism evidence="9 10">
    <name type="scientific">Agromyces aureus</name>
    <dbReference type="NCBI Taxonomy" id="453304"/>
    <lineage>
        <taxon>Bacteria</taxon>
        <taxon>Bacillati</taxon>
        <taxon>Actinomycetota</taxon>
        <taxon>Actinomycetes</taxon>
        <taxon>Micrococcales</taxon>
        <taxon>Microbacteriaceae</taxon>
        <taxon>Agromyces</taxon>
    </lineage>
</organism>
<evidence type="ECO:0000256" key="4">
    <source>
        <dbReference type="ARBA" id="ARBA00022692"/>
    </source>
</evidence>